<name>A0AA39ZTM5_9PEZI</name>
<protein>
    <submittedName>
        <fullName evidence="2">Acyl-CoA N-acyltransferase</fullName>
    </submittedName>
</protein>
<dbReference type="PANTHER" id="PTHR43328">
    <property type="entry name" value="ACETYLTRANSFERASE-RELATED"/>
    <property type="match status" value="1"/>
</dbReference>
<evidence type="ECO:0000259" key="1">
    <source>
        <dbReference type="PROSITE" id="PS51186"/>
    </source>
</evidence>
<organism evidence="2 3">
    <name type="scientific">Lasiosphaeria miniovina</name>
    <dbReference type="NCBI Taxonomy" id="1954250"/>
    <lineage>
        <taxon>Eukaryota</taxon>
        <taxon>Fungi</taxon>
        <taxon>Dikarya</taxon>
        <taxon>Ascomycota</taxon>
        <taxon>Pezizomycotina</taxon>
        <taxon>Sordariomycetes</taxon>
        <taxon>Sordariomycetidae</taxon>
        <taxon>Sordariales</taxon>
        <taxon>Lasiosphaeriaceae</taxon>
        <taxon>Lasiosphaeria</taxon>
    </lineage>
</organism>
<dbReference type="EMBL" id="JAUIRO010000008">
    <property type="protein sequence ID" value="KAK0703442.1"/>
    <property type="molecule type" value="Genomic_DNA"/>
</dbReference>
<comment type="caution">
    <text evidence="2">The sequence shown here is derived from an EMBL/GenBank/DDBJ whole genome shotgun (WGS) entry which is preliminary data.</text>
</comment>
<dbReference type="RefSeq" id="XP_060290301.1">
    <property type="nucleotide sequence ID" value="XM_060443052.1"/>
</dbReference>
<feature type="domain" description="N-acetyltransferase" evidence="1">
    <location>
        <begin position="17"/>
        <end position="179"/>
    </location>
</feature>
<evidence type="ECO:0000313" key="2">
    <source>
        <dbReference type="EMBL" id="KAK0703442.1"/>
    </source>
</evidence>
<keyword evidence="3" id="KW-1185">Reference proteome</keyword>
<dbReference type="SUPFAM" id="SSF55729">
    <property type="entry name" value="Acyl-CoA N-acyltransferases (Nat)"/>
    <property type="match status" value="1"/>
</dbReference>
<dbReference type="Pfam" id="PF13302">
    <property type="entry name" value="Acetyltransf_3"/>
    <property type="match status" value="1"/>
</dbReference>
<dbReference type="PROSITE" id="PS51186">
    <property type="entry name" value="GNAT"/>
    <property type="match status" value="1"/>
</dbReference>
<sequence>MSPPPPPAEPILRLRSCVVRAYSEGDFKSLAKAANNPKIACRMRNAFPQPYTTDDAKAWISIANAASPQRDFAICQPGDSGAVIGGIGLKARDDVHYRTMEIGYWLCEDYWHRGIATEVVSAFSDWVFDEFDHLIRLEAEVFEGNLASGRVLEKAGFDFEGRQKKAVEKLGTVMDKLVYCKFREQI</sequence>
<proteinExistence type="predicted"/>
<dbReference type="PANTHER" id="PTHR43328:SF1">
    <property type="entry name" value="N-ACETYLTRANSFERASE DOMAIN-CONTAINING PROTEIN"/>
    <property type="match status" value="1"/>
</dbReference>
<dbReference type="GO" id="GO:0016747">
    <property type="term" value="F:acyltransferase activity, transferring groups other than amino-acyl groups"/>
    <property type="evidence" value="ECO:0007669"/>
    <property type="project" value="InterPro"/>
</dbReference>
<dbReference type="GeneID" id="85326322"/>
<evidence type="ECO:0000313" key="3">
    <source>
        <dbReference type="Proteomes" id="UP001172101"/>
    </source>
</evidence>
<accession>A0AA39ZTM5</accession>
<dbReference type="AlphaFoldDB" id="A0AA39ZTM5"/>
<gene>
    <name evidence="2" type="ORF">B0T26DRAFT_731335</name>
</gene>
<dbReference type="InterPro" id="IPR000182">
    <property type="entry name" value="GNAT_dom"/>
</dbReference>
<dbReference type="Gene3D" id="3.40.630.30">
    <property type="match status" value="1"/>
</dbReference>
<reference evidence="2" key="1">
    <citation type="submission" date="2023-06" db="EMBL/GenBank/DDBJ databases">
        <title>Genome-scale phylogeny and comparative genomics of the fungal order Sordariales.</title>
        <authorList>
            <consortium name="Lawrence Berkeley National Laboratory"/>
            <person name="Hensen N."/>
            <person name="Bonometti L."/>
            <person name="Westerberg I."/>
            <person name="Brannstrom I.O."/>
            <person name="Guillou S."/>
            <person name="Cros-Aarteil S."/>
            <person name="Calhoun S."/>
            <person name="Haridas S."/>
            <person name="Kuo A."/>
            <person name="Mondo S."/>
            <person name="Pangilinan J."/>
            <person name="Riley R."/>
            <person name="LaButti K."/>
            <person name="Andreopoulos B."/>
            <person name="Lipzen A."/>
            <person name="Chen C."/>
            <person name="Yanf M."/>
            <person name="Daum C."/>
            <person name="Ng V."/>
            <person name="Clum A."/>
            <person name="Steindorff A."/>
            <person name="Ohm R."/>
            <person name="Martin F."/>
            <person name="Silar P."/>
            <person name="Natvig D."/>
            <person name="Lalanne C."/>
            <person name="Gautier V."/>
            <person name="Ament-velasquez S.L."/>
            <person name="Kruys A."/>
            <person name="Hutchinson M.I."/>
            <person name="Powell A.J."/>
            <person name="Barry K."/>
            <person name="Miller A.N."/>
            <person name="Grigoriev I.V."/>
            <person name="Debuchy R."/>
            <person name="Gladieux P."/>
            <person name="Thoren M.H."/>
            <person name="Johannesson H."/>
        </authorList>
    </citation>
    <scope>NUCLEOTIDE SEQUENCE</scope>
    <source>
        <strain evidence="2">SMH2392-1A</strain>
    </source>
</reference>
<dbReference type="Proteomes" id="UP001172101">
    <property type="component" value="Unassembled WGS sequence"/>
</dbReference>
<dbReference type="InterPro" id="IPR016181">
    <property type="entry name" value="Acyl_CoA_acyltransferase"/>
</dbReference>